<evidence type="ECO:0008006" key="3">
    <source>
        <dbReference type="Google" id="ProtNLM"/>
    </source>
</evidence>
<comment type="caution">
    <text evidence="1">The sequence shown here is derived from an EMBL/GenBank/DDBJ whole genome shotgun (WGS) entry which is preliminary data.</text>
</comment>
<accession>C8NET8</accession>
<feature type="non-terminal residue" evidence="1">
    <location>
        <position position="1"/>
    </location>
</feature>
<dbReference type="eggNOG" id="ENOG5032S58">
    <property type="taxonomic scope" value="Bacteria"/>
</dbReference>
<dbReference type="HOGENOM" id="CLU_118970_0_0_9"/>
<dbReference type="STRING" id="638301.HMPREF0444_0433"/>
<protein>
    <recommendedName>
        <fullName evidence="3">Sakacin A production response regulator</fullName>
    </recommendedName>
</protein>
<evidence type="ECO:0000313" key="1">
    <source>
        <dbReference type="EMBL" id="EEW37845.1"/>
    </source>
</evidence>
<dbReference type="AlphaFoldDB" id="C8NET8"/>
<gene>
    <name evidence="1" type="ORF">HMPREF0444_0433</name>
</gene>
<name>C8NET8_9LACT</name>
<dbReference type="Proteomes" id="UP000005926">
    <property type="component" value="Unassembled WGS sequence"/>
</dbReference>
<proteinExistence type="predicted"/>
<reference evidence="1 2" key="1">
    <citation type="submission" date="2009-08" db="EMBL/GenBank/DDBJ databases">
        <authorList>
            <person name="Muzny D."/>
            <person name="Qin X."/>
            <person name="Deng J."/>
            <person name="Jiang H."/>
            <person name="Liu Y."/>
            <person name="Qu J."/>
            <person name="Song X.-Z."/>
            <person name="Zhang L."/>
            <person name="Thornton R."/>
            <person name="Coyle M."/>
            <person name="Francisco L."/>
            <person name="Jackson L."/>
            <person name="Javaid M."/>
            <person name="Korchina V."/>
            <person name="Kovar C."/>
            <person name="Mata R."/>
            <person name="Mathew T."/>
            <person name="Ngo R."/>
            <person name="Nguyen L."/>
            <person name="Nguyen N."/>
            <person name="Okwuonu G."/>
            <person name="Ongeri F."/>
            <person name="Pham C."/>
            <person name="Simmons D."/>
            <person name="Wilczek-Boney K."/>
            <person name="Hale W."/>
            <person name="Jakkamsetti A."/>
            <person name="Pham P."/>
            <person name="Ruth R."/>
            <person name="San Lucas F."/>
            <person name="Warren J."/>
            <person name="Zhang J."/>
            <person name="Zhao Z."/>
            <person name="Zhou C."/>
            <person name="Zhu D."/>
            <person name="Lee S."/>
            <person name="Bess C."/>
            <person name="Blankenburg K."/>
            <person name="Forbes L."/>
            <person name="Fu Q."/>
            <person name="Gubbala S."/>
            <person name="Hirani K."/>
            <person name="Jayaseelan J.C."/>
            <person name="Lara F."/>
            <person name="Munidasa M."/>
            <person name="Palculict T."/>
            <person name="Patil S."/>
            <person name="Pu L.-L."/>
            <person name="Saada N."/>
            <person name="Tang L."/>
            <person name="Weissenberger G."/>
            <person name="Zhu Y."/>
            <person name="Hemphill L."/>
            <person name="Shang Y."/>
            <person name="Youmans B."/>
            <person name="Ayvaz T."/>
            <person name="Ross M."/>
            <person name="Santibanez J."/>
            <person name="Aqrawi P."/>
            <person name="Gross S."/>
            <person name="Joshi V."/>
            <person name="Fowler G."/>
            <person name="Nazareth L."/>
            <person name="Reid J."/>
            <person name="Worley K."/>
            <person name="Petrosino J."/>
            <person name="Highlander S."/>
            <person name="Gibbs R."/>
        </authorList>
    </citation>
    <scope>NUCLEOTIDE SEQUENCE [LARGE SCALE GENOMIC DNA]</scope>
    <source>
        <strain evidence="1 2">ATCC 49175</strain>
    </source>
</reference>
<dbReference type="RefSeq" id="WP_005605534.1">
    <property type="nucleotide sequence ID" value="NZ_GG694015.1"/>
</dbReference>
<evidence type="ECO:0000313" key="2">
    <source>
        <dbReference type="Proteomes" id="UP000005926"/>
    </source>
</evidence>
<dbReference type="EMBL" id="ACKZ01000010">
    <property type="protein sequence ID" value="EEW37845.1"/>
    <property type="molecule type" value="Genomic_DNA"/>
</dbReference>
<organism evidence="1 2">
    <name type="scientific">Granulicatella adiacens ATCC 49175</name>
    <dbReference type="NCBI Taxonomy" id="638301"/>
    <lineage>
        <taxon>Bacteria</taxon>
        <taxon>Bacillati</taxon>
        <taxon>Bacillota</taxon>
        <taxon>Bacilli</taxon>
        <taxon>Lactobacillales</taxon>
        <taxon>Carnobacteriaceae</taxon>
        <taxon>Granulicatella</taxon>
    </lineage>
</organism>
<keyword evidence="2" id="KW-1185">Reference proteome</keyword>
<sequence length="168" mass="20069">TKLTEAFQKNFKSFRMDRVSQWMNQAQMARPAFWRYFIEEGQDEGNPSFALRLFYNDDKLGVYVELSFIERKMNERSLMLQNKVLECEPNRNILYVASDFQKNATAYEGNVSNRDELIRAVKEEEVRKVILRRPVFLEKNKDEIEEELADALKELIPFYETIYMNEVN</sequence>